<name>A0A8H4R5J0_9HELO</name>
<keyword evidence="2" id="KW-1185">Reference proteome</keyword>
<evidence type="ECO:0000313" key="1">
    <source>
        <dbReference type="EMBL" id="KAF4623989.1"/>
    </source>
</evidence>
<sequence>MIWIHVFAGTFGLITVDGMTANELRRRAELAASWQNWVFNGVFMFVTVGLAEETLKHLPITYARRRKGDTK</sequence>
<dbReference type="EMBL" id="JAAMPI010001808">
    <property type="protein sequence ID" value="KAF4623989.1"/>
    <property type="molecule type" value="Genomic_DNA"/>
</dbReference>
<dbReference type="AlphaFoldDB" id="A0A8H4R5J0"/>
<reference evidence="1 2" key="1">
    <citation type="submission" date="2020-03" db="EMBL/GenBank/DDBJ databases">
        <title>Draft Genome Sequence of Cudoniella acicularis.</title>
        <authorList>
            <person name="Buettner E."/>
            <person name="Kellner H."/>
        </authorList>
    </citation>
    <scope>NUCLEOTIDE SEQUENCE [LARGE SCALE GENOMIC DNA]</scope>
    <source>
        <strain evidence="1 2">DSM 108380</strain>
    </source>
</reference>
<accession>A0A8H4R5J0</accession>
<protein>
    <submittedName>
        <fullName evidence="1">Uncharacterized protein</fullName>
    </submittedName>
</protein>
<comment type="caution">
    <text evidence="1">The sequence shown here is derived from an EMBL/GenBank/DDBJ whole genome shotgun (WGS) entry which is preliminary data.</text>
</comment>
<organism evidence="1 2">
    <name type="scientific">Cudoniella acicularis</name>
    <dbReference type="NCBI Taxonomy" id="354080"/>
    <lineage>
        <taxon>Eukaryota</taxon>
        <taxon>Fungi</taxon>
        <taxon>Dikarya</taxon>
        <taxon>Ascomycota</taxon>
        <taxon>Pezizomycotina</taxon>
        <taxon>Leotiomycetes</taxon>
        <taxon>Helotiales</taxon>
        <taxon>Tricladiaceae</taxon>
        <taxon>Cudoniella</taxon>
    </lineage>
</organism>
<evidence type="ECO:0000313" key="2">
    <source>
        <dbReference type="Proteomes" id="UP000566819"/>
    </source>
</evidence>
<proteinExistence type="predicted"/>
<gene>
    <name evidence="1" type="ORF">G7Y89_g14187</name>
</gene>
<dbReference type="Proteomes" id="UP000566819">
    <property type="component" value="Unassembled WGS sequence"/>
</dbReference>
<dbReference type="OrthoDB" id="125546at2759"/>